<dbReference type="EMBL" id="JACGCI010000065">
    <property type="protein sequence ID" value="KAF6749173.1"/>
    <property type="molecule type" value="Genomic_DNA"/>
</dbReference>
<gene>
    <name evidence="2" type="ORF">DFP72DRAFT_1049122</name>
</gene>
<keyword evidence="3" id="KW-1185">Reference proteome</keyword>
<evidence type="ECO:0000313" key="3">
    <source>
        <dbReference type="Proteomes" id="UP000521943"/>
    </source>
</evidence>
<feature type="region of interest" description="Disordered" evidence="1">
    <location>
        <begin position="66"/>
        <end position="92"/>
    </location>
</feature>
<feature type="compositionally biased region" description="Polar residues" evidence="1">
    <location>
        <begin position="66"/>
        <end position="76"/>
    </location>
</feature>
<proteinExistence type="predicted"/>
<reference evidence="2 3" key="1">
    <citation type="submission" date="2020-07" db="EMBL/GenBank/DDBJ databases">
        <title>Comparative genomics of pyrophilous fungi reveals a link between fire events and developmental genes.</title>
        <authorList>
            <consortium name="DOE Joint Genome Institute"/>
            <person name="Steindorff A.S."/>
            <person name="Carver A."/>
            <person name="Calhoun S."/>
            <person name="Stillman K."/>
            <person name="Liu H."/>
            <person name="Lipzen A."/>
            <person name="Pangilinan J."/>
            <person name="Labutti K."/>
            <person name="Bruns T.D."/>
            <person name="Grigoriev I.V."/>
        </authorList>
    </citation>
    <scope>NUCLEOTIDE SEQUENCE [LARGE SCALE GENOMIC DNA]</scope>
    <source>
        <strain evidence="2 3">CBS 144469</strain>
    </source>
</reference>
<comment type="caution">
    <text evidence="2">The sequence shown here is derived from an EMBL/GenBank/DDBJ whole genome shotgun (WGS) entry which is preliminary data.</text>
</comment>
<dbReference type="Proteomes" id="UP000521943">
    <property type="component" value="Unassembled WGS sequence"/>
</dbReference>
<protein>
    <submittedName>
        <fullName evidence="2">Uncharacterized protein</fullName>
    </submittedName>
</protein>
<evidence type="ECO:0000313" key="2">
    <source>
        <dbReference type="EMBL" id="KAF6749173.1"/>
    </source>
</evidence>
<sequence>MDSDTSEEPDFTNLSLEDARKLKNEDVLNVYNRLIPSNLAPTQHGTFRLHGGSGEGNAACELPGLSESQEVSSNGNEPCEKSGERGGCAGREMELDGPALGSGKLGVIGAGCGNDALGCIGTGGGGGGGGPELADGLILPSLFFLGGMVIEEQKAESDDDGGSCGQSLEP</sequence>
<accession>A0A8H6HLF1</accession>
<dbReference type="AlphaFoldDB" id="A0A8H6HLF1"/>
<organism evidence="2 3">
    <name type="scientific">Ephemerocybe angulata</name>
    <dbReference type="NCBI Taxonomy" id="980116"/>
    <lineage>
        <taxon>Eukaryota</taxon>
        <taxon>Fungi</taxon>
        <taxon>Dikarya</taxon>
        <taxon>Basidiomycota</taxon>
        <taxon>Agaricomycotina</taxon>
        <taxon>Agaricomycetes</taxon>
        <taxon>Agaricomycetidae</taxon>
        <taxon>Agaricales</taxon>
        <taxon>Agaricineae</taxon>
        <taxon>Psathyrellaceae</taxon>
        <taxon>Ephemerocybe</taxon>
    </lineage>
</organism>
<evidence type="ECO:0000256" key="1">
    <source>
        <dbReference type="SAM" id="MobiDB-lite"/>
    </source>
</evidence>
<name>A0A8H6HLF1_9AGAR</name>